<keyword evidence="3" id="KW-1185">Reference proteome</keyword>
<feature type="compositionally biased region" description="Polar residues" evidence="1">
    <location>
        <begin position="330"/>
        <end position="339"/>
    </location>
</feature>
<reference evidence="3" key="1">
    <citation type="submission" date="2016-04" db="EMBL/GenBank/DDBJ databases">
        <title>Comparative genomics of biotechnologically important yeasts.</title>
        <authorList>
            <consortium name="DOE Joint Genome Institute"/>
            <person name="Riley R."/>
            <person name="Haridas S."/>
            <person name="Wolfe K.H."/>
            <person name="Lopes M.R."/>
            <person name="Hittinger C.T."/>
            <person name="Goker M."/>
            <person name="Salamov A."/>
            <person name="Wisecaver J."/>
            <person name="Long T.M."/>
            <person name="Aerts A.L."/>
            <person name="Barry K."/>
            <person name="Choi C."/>
            <person name="Clum A."/>
            <person name="Coughlan A.Y."/>
            <person name="Deshpande S."/>
            <person name="Douglass A.P."/>
            <person name="Hanson S.J."/>
            <person name="Klenk H.-P."/>
            <person name="Labutti K."/>
            <person name="Lapidus A."/>
            <person name="Lindquist E."/>
            <person name="Lipzen A."/>
            <person name="Meier-Kolthoff J.P."/>
            <person name="Ohm R.A."/>
            <person name="Otillar R.P."/>
            <person name="Pangilinan J."/>
            <person name="Peng Y."/>
            <person name="Rokas A."/>
            <person name="Rosa C.A."/>
            <person name="Scheuner C."/>
            <person name="Sibirny A.A."/>
            <person name="Slot J.C."/>
            <person name="Stielow J.B."/>
            <person name="Sun H."/>
            <person name="Kurtzman C.P."/>
            <person name="Blackwell M."/>
            <person name="Grigoriev I.V."/>
            <person name="Jeffries T.W."/>
        </authorList>
    </citation>
    <scope>NUCLEOTIDE SEQUENCE [LARGE SCALE GENOMIC DNA]</scope>
    <source>
        <strain evidence="3">NRRL YB-2248</strain>
    </source>
</reference>
<feature type="compositionally biased region" description="Basic residues" evidence="1">
    <location>
        <begin position="269"/>
        <end position="279"/>
    </location>
</feature>
<dbReference type="STRING" id="983967.A0A1E4SSN2"/>
<gene>
    <name evidence="2" type="ORF">CANARDRAFT_10478</name>
</gene>
<dbReference type="EMBL" id="KV453883">
    <property type="protein sequence ID" value="ODV82528.1"/>
    <property type="molecule type" value="Genomic_DNA"/>
</dbReference>
<evidence type="ECO:0000313" key="3">
    <source>
        <dbReference type="Proteomes" id="UP000094801"/>
    </source>
</evidence>
<feature type="region of interest" description="Disordered" evidence="1">
    <location>
        <begin position="330"/>
        <end position="398"/>
    </location>
</feature>
<feature type="compositionally biased region" description="Low complexity" evidence="1">
    <location>
        <begin position="12"/>
        <end position="21"/>
    </location>
</feature>
<protein>
    <submittedName>
        <fullName evidence="2">Uncharacterized protein</fullName>
    </submittedName>
</protein>
<feature type="compositionally biased region" description="Basic and acidic residues" evidence="1">
    <location>
        <begin position="1"/>
        <end position="11"/>
    </location>
</feature>
<feature type="compositionally biased region" description="Acidic residues" evidence="1">
    <location>
        <begin position="121"/>
        <end position="137"/>
    </location>
</feature>
<name>A0A1E4SSN2_9ASCO</name>
<organism evidence="2 3">
    <name type="scientific">[Candida] arabinofermentans NRRL YB-2248</name>
    <dbReference type="NCBI Taxonomy" id="983967"/>
    <lineage>
        <taxon>Eukaryota</taxon>
        <taxon>Fungi</taxon>
        <taxon>Dikarya</taxon>
        <taxon>Ascomycota</taxon>
        <taxon>Saccharomycotina</taxon>
        <taxon>Pichiomycetes</taxon>
        <taxon>Pichiales</taxon>
        <taxon>Pichiaceae</taxon>
        <taxon>Ogataea</taxon>
        <taxon>Ogataea/Candida clade</taxon>
    </lineage>
</organism>
<feature type="region of interest" description="Disordered" evidence="1">
    <location>
        <begin position="85"/>
        <end position="166"/>
    </location>
</feature>
<evidence type="ECO:0000256" key="1">
    <source>
        <dbReference type="SAM" id="MobiDB-lite"/>
    </source>
</evidence>
<feature type="compositionally biased region" description="Low complexity" evidence="1">
    <location>
        <begin position="92"/>
        <end position="114"/>
    </location>
</feature>
<feature type="region of interest" description="Disordered" evidence="1">
    <location>
        <begin position="1"/>
        <end position="46"/>
    </location>
</feature>
<sequence>MTSTRTAKEESTMPSSTTSPKTKTKNTKRPSQLDFSLINNKDKSDSSYEDMAYKIVSAGLPPLSAKNKGIVMLGKAIEVQQKKLISERGIKSDSGSSISTTPSSTTSTTSKNSSNYKSDEIDHEEVAEEEEAAEQEQQEPTTGKRKPGSELPNTKPFKRSRAPPPLRIPPQHFNRLSHPMINSAPLRSLPVLGSAAPVAAFPSQSPIAFQGQPFAPYPYMYQTPIYPPSLIMPTPSVDKRVSFEDESTKRFKVTEANGELKITNEKPSMKKQHNNKHRMTLLQQQQQQQQQQHRIQMQHQLQLQAQAQAQAQLNMQMRLQNMQRMEQYHQMQYSATQSGSTGGEEEEEQEEEQEQEQGQEENEGEQDDEDDVESNAIEDDAESNTTTPKASKSSIITGSIKLNDQLYDYKFEAGQDEDENKQKFINFCNAIWDNFSS</sequence>
<accession>A0A1E4SSN2</accession>
<feature type="compositionally biased region" description="Low complexity" evidence="1">
    <location>
        <begin position="281"/>
        <end position="293"/>
    </location>
</feature>
<feature type="region of interest" description="Disordered" evidence="1">
    <location>
        <begin position="265"/>
        <end position="293"/>
    </location>
</feature>
<dbReference type="AlphaFoldDB" id="A0A1E4SSN2"/>
<feature type="compositionally biased region" description="Polar residues" evidence="1">
    <location>
        <begin position="383"/>
        <end position="398"/>
    </location>
</feature>
<evidence type="ECO:0000313" key="2">
    <source>
        <dbReference type="EMBL" id="ODV82528.1"/>
    </source>
</evidence>
<feature type="compositionally biased region" description="Acidic residues" evidence="1">
    <location>
        <begin position="343"/>
        <end position="382"/>
    </location>
</feature>
<dbReference type="Proteomes" id="UP000094801">
    <property type="component" value="Unassembled WGS sequence"/>
</dbReference>
<proteinExistence type="predicted"/>